<feature type="region of interest" description="Disordered" evidence="1">
    <location>
        <begin position="323"/>
        <end position="363"/>
    </location>
</feature>
<dbReference type="SUPFAM" id="SSF81606">
    <property type="entry name" value="PP2C-like"/>
    <property type="match status" value="1"/>
</dbReference>
<dbReference type="Gene3D" id="3.60.40.10">
    <property type="entry name" value="PPM-type phosphatase domain"/>
    <property type="match status" value="1"/>
</dbReference>
<evidence type="ECO:0000313" key="3">
    <source>
        <dbReference type="EMBL" id="PIQ74100.1"/>
    </source>
</evidence>
<dbReference type="AlphaFoldDB" id="A0A2H0KPL8"/>
<evidence type="ECO:0008006" key="5">
    <source>
        <dbReference type="Google" id="ProtNLM"/>
    </source>
</evidence>
<organism evidence="3 4">
    <name type="scientific">Candidatus Portnoybacteria bacterium CG11_big_fil_rev_8_21_14_0_20_44_10</name>
    <dbReference type="NCBI Taxonomy" id="1974818"/>
    <lineage>
        <taxon>Bacteria</taxon>
        <taxon>Candidatus Portnoyibacteriota</taxon>
    </lineage>
</organism>
<dbReference type="Proteomes" id="UP000231550">
    <property type="component" value="Unassembled WGS sequence"/>
</dbReference>
<keyword evidence="2" id="KW-0472">Membrane</keyword>
<protein>
    <recommendedName>
        <fullName evidence="5">PPM-type phosphatase domain-containing protein</fullName>
    </recommendedName>
</protein>
<name>A0A2H0KPL8_9BACT</name>
<keyword evidence="2" id="KW-0812">Transmembrane</keyword>
<evidence type="ECO:0000313" key="4">
    <source>
        <dbReference type="Proteomes" id="UP000231550"/>
    </source>
</evidence>
<reference evidence="3 4" key="1">
    <citation type="submission" date="2017-09" db="EMBL/GenBank/DDBJ databases">
        <title>Depth-based differentiation of microbial function through sediment-hosted aquifers and enrichment of novel symbionts in the deep terrestrial subsurface.</title>
        <authorList>
            <person name="Probst A.J."/>
            <person name="Ladd B."/>
            <person name="Jarett J.K."/>
            <person name="Geller-Mcgrath D.E."/>
            <person name="Sieber C.M."/>
            <person name="Emerson J.B."/>
            <person name="Anantharaman K."/>
            <person name="Thomas B.C."/>
            <person name="Malmstrom R."/>
            <person name="Stieglmeier M."/>
            <person name="Klingl A."/>
            <person name="Woyke T."/>
            <person name="Ryan C.M."/>
            <person name="Banfield J.F."/>
        </authorList>
    </citation>
    <scope>NUCLEOTIDE SEQUENCE [LARGE SCALE GENOMIC DNA]</scope>
    <source>
        <strain evidence="3">CG11_big_fil_rev_8_21_14_0_20_44_10</strain>
    </source>
</reference>
<feature type="transmembrane region" description="Helical" evidence="2">
    <location>
        <begin position="478"/>
        <end position="497"/>
    </location>
</feature>
<comment type="caution">
    <text evidence="3">The sequence shown here is derived from an EMBL/GenBank/DDBJ whole genome shotgun (WGS) entry which is preliminary data.</text>
</comment>
<dbReference type="InterPro" id="IPR011042">
    <property type="entry name" value="6-blade_b-propeller_TolB-like"/>
</dbReference>
<dbReference type="InterPro" id="IPR036457">
    <property type="entry name" value="PPM-type-like_dom_sf"/>
</dbReference>
<evidence type="ECO:0000256" key="1">
    <source>
        <dbReference type="SAM" id="MobiDB-lite"/>
    </source>
</evidence>
<proteinExistence type="predicted"/>
<dbReference type="EMBL" id="PCVN01000104">
    <property type="protein sequence ID" value="PIQ74100.1"/>
    <property type="molecule type" value="Genomic_DNA"/>
</dbReference>
<keyword evidence="2" id="KW-1133">Transmembrane helix</keyword>
<gene>
    <name evidence="3" type="ORF">COV85_03950</name>
</gene>
<dbReference type="SUPFAM" id="SSF101898">
    <property type="entry name" value="NHL repeat"/>
    <property type="match status" value="1"/>
</dbReference>
<dbReference type="Gene3D" id="2.120.10.30">
    <property type="entry name" value="TolB, C-terminal domain"/>
    <property type="match status" value="1"/>
</dbReference>
<evidence type="ECO:0000256" key="2">
    <source>
        <dbReference type="SAM" id="Phobius"/>
    </source>
</evidence>
<sequence>MPTEEKKIQPKIKEIVIKGKEHDAEKGKIFCETFSYQPENVEEIGLGNLYIAGRIESDSSEPSHILNLLSAVIKREYYSQPKRKPANSLREGLKKANSTLADLTKTDDSSWLNKTSFICIAMAGNNLYFTKVGEAKILLLRDAAMTDLSKKLISDHEKISPQKAFQSIASGKICLGDQIILTTADVFQHISQKGLKQILERKDVVQLEKTLQETKNISSQGIIIIEAVSGEKTPSPDTETIIISVPQKQTAQFQHIKQPNKIIDILRKNSKNAASEASLVLKSFALKTKGSLSKIKGLVRRTDNQVQQEKTMPAEIMPIARRDEEQKEEKQPSAQLPASPVLQRGESAPPPQPTPIISTEKQHPEKIIMKDISDKKEEILHLENTSRPEPKPIPFSVVEPHVAVKENQPPLFKPIEKLSRLSSAATWLRRISHLARLRGWQNQNGSTQTEIPQNLPVLASRRTMAPPLGQKYFPHKPALAAIISLAILIAGGANYFLRQKYQKQVAQITNDSQKFEADLRNIRKINLIEEPAIFASPGQEKENFSSSFLAISKDNLLSVDLQSPTLYLTLYLRPIKDAENGKFIGVSMPTDKKWSGAALLNENTIVLMDSENNFYQYDFSSKNISPLSLKPPFNQSEIADFLIYSNNLYILDYENQQIIKCPDLGQCQPWLKEKISAPSSASFAADGSIYILNQQENTLIRYYNGRPEETFQLKISPNLSTVTRIKTDRGLNNLYLMDPTGQRVIVIDKKGELIKQYTSPKFTDMTDIEISSDESLLFVAANKKIYEINLKQ</sequence>
<accession>A0A2H0KPL8</accession>